<keyword evidence="6" id="KW-0472">Membrane</keyword>
<dbReference type="InterPro" id="IPR011657">
    <property type="entry name" value="CNT_C_dom"/>
</dbReference>
<comment type="similarity">
    <text evidence="2">Belongs to the concentrative nucleoside transporter (CNT) (TC 2.A.41) family.</text>
</comment>
<dbReference type="Pfam" id="PF07670">
    <property type="entry name" value="Gate"/>
    <property type="match status" value="1"/>
</dbReference>
<feature type="domain" description="Nucleoside transporter/FeoB GTPase Gate" evidence="9">
    <location>
        <begin position="90"/>
        <end position="188"/>
    </location>
</feature>
<comment type="subcellular location">
    <subcellularLocation>
        <location evidence="1">Cell membrane</location>
        <topology evidence="1">Multi-pass membrane protein</topology>
    </subcellularLocation>
</comment>
<keyword evidence="3" id="KW-1003">Cell membrane</keyword>
<dbReference type="InterPro" id="IPR008276">
    <property type="entry name" value="C_nuclsd_transpt"/>
</dbReference>
<proteinExistence type="inferred from homology"/>
<evidence type="ECO:0000256" key="2">
    <source>
        <dbReference type="ARBA" id="ARBA00009033"/>
    </source>
</evidence>
<evidence type="ECO:0000256" key="6">
    <source>
        <dbReference type="ARBA" id="ARBA00023136"/>
    </source>
</evidence>
<evidence type="ECO:0000313" key="10">
    <source>
        <dbReference type="EMBL" id="VAW05240.1"/>
    </source>
</evidence>
<feature type="domain" description="Concentrative nucleoside transporter C-terminal" evidence="8">
    <location>
        <begin position="193"/>
        <end position="404"/>
    </location>
</feature>
<name>A0A3B0SLF5_9ZZZZ</name>
<dbReference type="Pfam" id="PF07662">
    <property type="entry name" value="Nucleos_tra2_C"/>
    <property type="match status" value="1"/>
</dbReference>
<evidence type="ECO:0000256" key="3">
    <source>
        <dbReference type="ARBA" id="ARBA00022475"/>
    </source>
</evidence>
<gene>
    <name evidence="10" type="ORF">MNBD_ALPHA01-440</name>
</gene>
<dbReference type="Pfam" id="PF01773">
    <property type="entry name" value="Nucleos_tra2_N"/>
    <property type="match status" value="1"/>
</dbReference>
<dbReference type="PANTHER" id="PTHR10590">
    <property type="entry name" value="SODIUM/NUCLEOSIDE COTRANSPORTER"/>
    <property type="match status" value="1"/>
</dbReference>
<evidence type="ECO:0000259" key="8">
    <source>
        <dbReference type="Pfam" id="PF07662"/>
    </source>
</evidence>
<dbReference type="AlphaFoldDB" id="A0A3B0SLF5"/>
<dbReference type="GO" id="GO:0005337">
    <property type="term" value="F:nucleoside transmembrane transporter activity"/>
    <property type="evidence" value="ECO:0007669"/>
    <property type="project" value="InterPro"/>
</dbReference>
<evidence type="ECO:0000259" key="7">
    <source>
        <dbReference type="Pfam" id="PF01773"/>
    </source>
</evidence>
<evidence type="ECO:0000256" key="4">
    <source>
        <dbReference type="ARBA" id="ARBA00022692"/>
    </source>
</evidence>
<keyword evidence="5" id="KW-1133">Transmembrane helix</keyword>
<evidence type="ECO:0000256" key="5">
    <source>
        <dbReference type="ARBA" id="ARBA00022989"/>
    </source>
</evidence>
<evidence type="ECO:0000259" key="9">
    <source>
        <dbReference type="Pfam" id="PF07670"/>
    </source>
</evidence>
<dbReference type="EMBL" id="UOEJ01000208">
    <property type="protein sequence ID" value="VAW05240.1"/>
    <property type="molecule type" value="Genomic_DNA"/>
</dbReference>
<accession>A0A3B0SLF5</accession>
<dbReference type="InterPro" id="IPR018270">
    <property type="entry name" value="C_nuclsd_transpt_met_bac"/>
</dbReference>
<organism evidence="10">
    <name type="scientific">hydrothermal vent metagenome</name>
    <dbReference type="NCBI Taxonomy" id="652676"/>
    <lineage>
        <taxon>unclassified sequences</taxon>
        <taxon>metagenomes</taxon>
        <taxon>ecological metagenomes</taxon>
    </lineage>
</organism>
<feature type="domain" description="Concentrative nucleoside transporter N-terminal" evidence="7">
    <location>
        <begin position="6"/>
        <end position="79"/>
    </location>
</feature>
<dbReference type="GO" id="GO:0005886">
    <property type="term" value="C:plasma membrane"/>
    <property type="evidence" value="ECO:0007669"/>
    <property type="project" value="UniProtKB-SubCell"/>
</dbReference>
<dbReference type="InterPro" id="IPR002668">
    <property type="entry name" value="CNT_N_dom"/>
</dbReference>
<dbReference type="GO" id="GO:0015293">
    <property type="term" value="F:symporter activity"/>
    <property type="evidence" value="ECO:0007669"/>
    <property type="project" value="TreeGrafter"/>
</dbReference>
<dbReference type="NCBIfam" id="TIGR00804">
    <property type="entry name" value="nupC"/>
    <property type="match status" value="1"/>
</dbReference>
<sequence length="409" mass="42894">MWIGIVGIIVLLGLAFLLSGDKKNINLRVVGSAFLLQLAVAAFVLVVPFGRDMLKGMSDGVNKVIGYSNVGIDFLFGGLADMNNMGFIFVVKVLPIIIFASALMAVLYHIHIMQWVVKIFGGALHKIIGTKRVESLCAAANIFLGQTEAPLVVRPYLGRISDAQFFTVMVSGLASISGTILAGYAALGVSMDYLIAASFMAAPGGLLMAKIIMPDPDPETAESHVLEVDSYDEGEKPANVIEAAANGAADGLKLAANIGAMLLAFVALIAMLNGMLGGIGGWFGYGELTFNLILGKIFAPLMYVMGIPWAEADIAGNLIGTKLILNEFVAYVELFKLPDGTLSPHSVMIVTFALCGFANLSSIAILMGGFGVLVPARRHLIAKWGLKAVAAASLSNLMSAALAGLLIAG</sequence>
<keyword evidence="4" id="KW-0812">Transmembrane</keyword>
<dbReference type="InterPro" id="IPR011642">
    <property type="entry name" value="Gate_dom"/>
</dbReference>
<dbReference type="PANTHER" id="PTHR10590:SF4">
    <property type="entry name" value="SOLUTE CARRIER FAMILY 28 MEMBER 3"/>
    <property type="match status" value="1"/>
</dbReference>
<protein>
    <submittedName>
        <fullName evidence="10">Nucleoside permease NupC</fullName>
    </submittedName>
</protein>
<reference evidence="10" key="1">
    <citation type="submission" date="2018-06" db="EMBL/GenBank/DDBJ databases">
        <authorList>
            <person name="Zhirakovskaya E."/>
        </authorList>
    </citation>
    <scope>NUCLEOTIDE SEQUENCE</scope>
</reference>
<evidence type="ECO:0000256" key="1">
    <source>
        <dbReference type="ARBA" id="ARBA00004651"/>
    </source>
</evidence>